<name>A0A917L3D7_9PROT</name>
<reference evidence="1" key="2">
    <citation type="submission" date="2020-09" db="EMBL/GenBank/DDBJ databases">
        <authorList>
            <person name="Sun Q."/>
            <person name="Zhou Y."/>
        </authorList>
    </citation>
    <scope>NUCLEOTIDE SEQUENCE</scope>
    <source>
        <strain evidence="1">CGMCC 1.3617</strain>
    </source>
</reference>
<protein>
    <submittedName>
        <fullName evidence="1">Uncharacterized protein</fullName>
    </submittedName>
</protein>
<evidence type="ECO:0000313" key="1">
    <source>
        <dbReference type="EMBL" id="GGJ42410.1"/>
    </source>
</evidence>
<reference evidence="1" key="1">
    <citation type="journal article" date="2014" name="Int. J. Syst. Evol. Microbiol.">
        <title>Complete genome sequence of Corynebacterium casei LMG S-19264T (=DSM 44701T), isolated from a smear-ripened cheese.</title>
        <authorList>
            <consortium name="US DOE Joint Genome Institute (JGI-PGF)"/>
            <person name="Walter F."/>
            <person name="Albersmeier A."/>
            <person name="Kalinowski J."/>
            <person name="Ruckert C."/>
        </authorList>
    </citation>
    <scope>NUCLEOTIDE SEQUENCE</scope>
    <source>
        <strain evidence="1">CGMCC 1.3617</strain>
    </source>
</reference>
<organism evidence="1 2">
    <name type="scientific">Neoroseomonas lacus</name>
    <dbReference type="NCBI Taxonomy" id="287609"/>
    <lineage>
        <taxon>Bacteria</taxon>
        <taxon>Pseudomonadati</taxon>
        <taxon>Pseudomonadota</taxon>
        <taxon>Alphaproteobacteria</taxon>
        <taxon>Acetobacterales</taxon>
        <taxon>Acetobacteraceae</taxon>
        <taxon>Neoroseomonas</taxon>
    </lineage>
</organism>
<proteinExistence type="predicted"/>
<dbReference type="Proteomes" id="UP000661507">
    <property type="component" value="Unassembled WGS sequence"/>
</dbReference>
<sequence>MVEQTMQPGIAFSAVARLHGVLSRLLAPWRRSMAEGGQKAVRANEEFVPIGRVLDRSSAILSLRPIRLPPRAARTRAREPQQKGLTLAVARAVEPSNGGRRTRNLQDALI</sequence>
<keyword evidence="2" id="KW-1185">Reference proteome</keyword>
<evidence type="ECO:0000313" key="2">
    <source>
        <dbReference type="Proteomes" id="UP000661507"/>
    </source>
</evidence>
<accession>A0A917L3D7</accession>
<dbReference type="AlphaFoldDB" id="A0A917L3D7"/>
<comment type="caution">
    <text evidence="1">The sequence shown here is derived from an EMBL/GenBank/DDBJ whole genome shotgun (WGS) entry which is preliminary data.</text>
</comment>
<gene>
    <name evidence="1" type="ORF">GCM10011320_57520</name>
</gene>
<dbReference type="EMBL" id="BMKW01000023">
    <property type="protein sequence ID" value="GGJ42410.1"/>
    <property type="molecule type" value="Genomic_DNA"/>
</dbReference>